<dbReference type="PANTHER" id="PTHR10909:SF382">
    <property type="entry name" value="ACYL-COENZYME A OXIDASE"/>
    <property type="match status" value="1"/>
</dbReference>
<proteinExistence type="predicted"/>
<dbReference type="GO" id="GO:0005777">
    <property type="term" value="C:peroxisome"/>
    <property type="evidence" value="ECO:0007669"/>
    <property type="project" value="InterPro"/>
</dbReference>
<dbReference type="InterPro" id="IPR046373">
    <property type="entry name" value="Acyl-CoA_Oxase/DH_mid-dom_sf"/>
</dbReference>
<comment type="caution">
    <text evidence="2">The sequence shown here is derived from an EMBL/GenBank/DDBJ whole genome shotgun (WGS) entry which is preliminary data.</text>
</comment>
<organism evidence="2 3">
    <name type="scientific">Coniophora puteana (strain RWD-64-598)</name>
    <name type="common">Brown rot fungus</name>
    <dbReference type="NCBI Taxonomy" id="741705"/>
    <lineage>
        <taxon>Eukaryota</taxon>
        <taxon>Fungi</taxon>
        <taxon>Dikarya</taxon>
        <taxon>Basidiomycota</taxon>
        <taxon>Agaricomycotina</taxon>
        <taxon>Agaricomycetes</taxon>
        <taxon>Agaricomycetidae</taxon>
        <taxon>Boletales</taxon>
        <taxon>Coniophorineae</taxon>
        <taxon>Coniophoraceae</taxon>
        <taxon>Coniophora</taxon>
    </lineage>
</organism>
<dbReference type="GO" id="GO:0055088">
    <property type="term" value="P:lipid homeostasis"/>
    <property type="evidence" value="ECO:0007669"/>
    <property type="project" value="TreeGrafter"/>
</dbReference>
<protein>
    <submittedName>
        <fullName evidence="2">Acyl-CoA dehydrogenase NM domain-like protein</fullName>
    </submittedName>
</protein>
<gene>
    <name evidence="2" type="ORF">CONPUDRAFT_137955</name>
</gene>
<dbReference type="InterPro" id="IPR012258">
    <property type="entry name" value="Acyl-CoA_oxidase"/>
</dbReference>
<keyword evidence="3" id="KW-1185">Reference proteome</keyword>
<dbReference type="InterPro" id="IPR009100">
    <property type="entry name" value="AcylCoA_DH/oxidase_NM_dom_sf"/>
</dbReference>
<evidence type="ECO:0000259" key="1">
    <source>
        <dbReference type="Pfam" id="PF22924"/>
    </source>
</evidence>
<evidence type="ECO:0000313" key="2">
    <source>
        <dbReference type="EMBL" id="EIW79678.1"/>
    </source>
</evidence>
<dbReference type="Gene3D" id="1.20.140.10">
    <property type="entry name" value="Butyryl-CoA Dehydrogenase, subunit A, domain 3"/>
    <property type="match status" value="1"/>
</dbReference>
<dbReference type="GO" id="GO:0005504">
    <property type="term" value="F:fatty acid binding"/>
    <property type="evidence" value="ECO:0007669"/>
    <property type="project" value="TreeGrafter"/>
</dbReference>
<dbReference type="GO" id="GO:0033540">
    <property type="term" value="P:fatty acid beta-oxidation using acyl-CoA oxidase"/>
    <property type="evidence" value="ECO:0007669"/>
    <property type="project" value="TreeGrafter"/>
</dbReference>
<accession>A0A5M3MKB9</accession>
<dbReference type="Proteomes" id="UP000053558">
    <property type="component" value="Unassembled WGS sequence"/>
</dbReference>
<reference evidence="3" key="1">
    <citation type="journal article" date="2012" name="Science">
        <title>The Paleozoic origin of enzymatic lignin decomposition reconstructed from 31 fungal genomes.</title>
        <authorList>
            <person name="Floudas D."/>
            <person name="Binder M."/>
            <person name="Riley R."/>
            <person name="Barry K."/>
            <person name="Blanchette R.A."/>
            <person name="Henrissat B."/>
            <person name="Martinez A.T."/>
            <person name="Otillar R."/>
            <person name="Spatafora J.W."/>
            <person name="Yadav J.S."/>
            <person name="Aerts A."/>
            <person name="Benoit I."/>
            <person name="Boyd A."/>
            <person name="Carlson A."/>
            <person name="Copeland A."/>
            <person name="Coutinho P.M."/>
            <person name="de Vries R.P."/>
            <person name="Ferreira P."/>
            <person name="Findley K."/>
            <person name="Foster B."/>
            <person name="Gaskell J."/>
            <person name="Glotzer D."/>
            <person name="Gorecki P."/>
            <person name="Heitman J."/>
            <person name="Hesse C."/>
            <person name="Hori C."/>
            <person name="Igarashi K."/>
            <person name="Jurgens J.A."/>
            <person name="Kallen N."/>
            <person name="Kersten P."/>
            <person name="Kohler A."/>
            <person name="Kuees U."/>
            <person name="Kumar T.K.A."/>
            <person name="Kuo A."/>
            <person name="LaButti K."/>
            <person name="Larrondo L.F."/>
            <person name="Lindquist E."/>
            <person name="Ling A."/>
            <person name="Lombard V."/>
            <person name="Lucas S."/>
            <person name="Lundell T."/>
            <person name="Martin R."/>
            <person name="McLaughlin D.J."/>
            <person name="Morgenstern I."/>
            <person name="Morin E."/>
            <person name="Murat C."/>
            <person name="Nagy L.G."/>
            <person name="Nolan M."/>
            <person name="Ohm R.A."/>
            <person name="Patyshakuliyeva A."/>
            <person name="Rokas A."/>
            <person name="Ruiz-Duenas F.J."/>
            <person name="Sabat G."/>
            <person name="Salamov A."/>
            <person name="Samejima M."/>
            <person name="Schmutz J."/>
            <person name="Slot J.C."/>
            <person name="St John F."/>
            <person name="Stenlid J."/>
            <person name="Sun H."/>
            <person name="Sun S."/>
            <person name="Syed K."/>
            <person name="Tsang A."/>
            <person name="Wiebenga A."/>
            <person name="Young D."/>
            <person name="Pisabarro A."/>
            <person name="Eastwood D.C."/>
            <person name="Martin F."/>
            <person name="Cullen D."/>
            <person name="Grigoriev I.V."/>
            <person name="Hibbett D.S."/>
        </authorList>
    </citation>
    <scope>NUCLEOTIDE SEQUENCE [LARGE SCALE GENOMIC DNA]</scope>
    <source>
        <strain evidence="3">RWD-64-598 SS2</strain>
    </source>
</reference>
<dbReference type="Gene3D" id="2.40.110.10">
    <property type="entry name" value="Butyryl-CoA Dehydrogenase, subunit A, domain 2"/>
    <property type="match status" value="1"/>
</dbReference>
<dbReference type="OrthoDB" id="538336at2759"/>
<dbReference type="OMA" id="EDERWAF"/>
<dbReference type="GeneID" id="19201110"/>
<dbReference type="SUPFAM" id="SSF56645">
    <property type="entry name" value="Acyl-CoA dehydrogenase NM domain-like"/>
    <property type="match status" value="1"/>
</dbReference>
<dbReference type="AlphaFoldDB" id="A0A5M3MKB9"/>
<feature type="domain" description="Acyl-CoA oxidase C-alpha1" evidence="1">
    <location>
        <begin position="259"/>
        <end position="388"/>
    </location>
</feature>
<dbReference type="GO" id="GO:0071949">
    <property type="term" value="F:FAD binding"/>
    <property type="evidence" value="ECO:0007669"/>
    <property type="project" value="InterPro"/>
</dbReference>
<dbReference type="EMBL" id="JH711580">
    <property type="protein sequence ID" value="EIW79678.1"/>
    <property type="molecule type" value="Genomic_DNA"/>
</dbReference>
<dbReference type="PANTHER" id="PTHR10909">
    <property type="entry name" value="ELECTRON TRANSPORT OXIDOREDUCTASE"/>
    <property type="match status" value="1"/>
</dbReference>
<name>A0A5M3MKB9_CONPW</name>
<dbReference type="Pfam" id="PF22924">
    <property type="entry name" value="ACOX_C_alpha1"/>
    <property type="match status" value="1"/>
</dbReference>
<dbReference type="InterPro" id="IPR055060">
    <property type="entry name" value="ACOX_C_alpha1"/>
</dbReference>
<dbReference type="KEGG" id="cput:CONPUDRAFT_137955"/>
<sequence>MKSATVALAQSDLFQTRSELLTRAARVDLAYDRAKAIADTIGLSFNDILNLTPKFWETHLDPIFASDAAATTLLTIQYNLVAGTLAKFAASDRPELIPLVQDIIAYRKIGQFCLTELGRGLDIYRMKTIATLLPSGEFDLHTPTLNDAKFMPPTVPIKGIPCIAVVFAKLVVDGEDRGPRPFLVPLNDGYSMCKGVTSRLLPPRGGSTPVNHALTSFTHVRLPPSALLGQLAKPESTHAEFMSQIWRVAVGTLSLSSPTIIALQVASFVAGKYFQRRHVTGPMGSPMPIIAFRTQQQPLFTAIAQSYALRAMYRWAMPIFTDQTIDVRARHGVATCCKAVMVQHAQAANIALSERLGAQGLFEYNRISLNWNEIRGMTIAEGDVLGLSMHLVTDLLMQKYSMPEPADPSSLLAQHESALFEDALNACTSAPDFIQGYMSHVQPNAQRMTEAMGCRMAYEAARAQGVPACLADLYLVAALKLDAAWYAEKGVLARATLDDMERSALDAAMPRLNEFLDDMGVEPYVTSPVVSDDAWSSFAHSLPAYTHRPVQESFELERARL</sequence>
<dbReference type="InterPro" id="IPR036250">
    <property type="entry name" value="AcylCo_DH-like_C"/>
</dbReference>
<dbReference type="RefSeq" id="XP_007770050.1">
    <property type="nucleotide sequence ID" value="XM_007771860.1"/>
</dbReference>
<evidence type="ECO:0000313" key="3">
    <source>
        <dbReference type="Proteomes" id="UP000053558"/>
    </source>
</evidence>
<dbReference type="GO" id="GO:0003997">
    <property type="term" value="F:acyl-CoA oxidase activity"/>
    <property type="evidence" value="ECO:0007669"/>
    <property type="project" value="InterPro"/>
</dbReference>
<dbReference type="SUPFAM" id="SSF47203">
    <property type="entry name" value="Acyl-CoA dehydrogenase C-terminal domain-like"/>
    <property type="match status" value="1"/>
</dbReference>